<feature type="compositionally biased region" description="Polar residues" evidence="1">
    <location>
        <begin position="155"/>
        <end position="175"/>
    </location>
</feature>
<proteinExistence type="predicted"/>
<sequence length="185" mass="19436">MYEEAVKDFEDALMGAKAEGMIDLQETRKEKQTAEHAVIDDAIADRAEGYTVFLIPVGVLYRPASSKVKNLSSKKNLGHAKLFAATDASETFVGFTGLVRAAAKTSTGPVRSMLMPGSPPGPSGIVRRGTTTARIEGTVSGRPAPSNDLRRRPSENTASVNPTRLNQSATPSSGSRAGGETGDDG</sequence>
<dbReference type="InterPro" id="IPR051864">
    <property type="entry name" value="NCF2_NOXA1"/>
</dbReference>
<name>A0ABY7D3K7_9BASI</name>
<reference evidence="2" key="1">
    <citation type="submission" date="2022-10" db="EMBL/GenBank/DDBJ databases">
        <title>Puccinia triticina Genome sequencing and assembly.</title>
        <authorList>
            <person name="Li C."/>
        </authorList>
    </citation>
    <scope>NUCLEOTIDE SEQUENCE</scope>
    <source>
        <strain evidence="2">Pt15</strain>
    </source>
</reference>
<evidence type="ECO:0000256" key="1">
    <source>
        <dbReference type="SAM" id="MobiDB-lite"/>
    </source>
</evidence>
<dbReference type="RefSeq" id="XP_053027759.1">
    <property type="nucleotide sequence ID" value="XM_053163768.1"/>
</dbReference>
<feature type="compositionally biased region" description="Gly residues" evidence="1">
    <location>
        <begin position="176"/>
        <end position="185"/>
    </location>
</feature>
<gene>
    <name evidence="2" type="ORF">PtA15_16A110</name>
</gene>
<evidence type="ECO:0000313" key="3">
    <source>
        <dbReference type="Proteomes" id="UP001164743"/>
    </source>
</evidence>
<dbReference type="InterPro" id="IPR011990">
    <property type="entry name" value="TPR-like_helical_dom_sf"/>
</dbReference>
<evidence type="ECO:0000313" key="2">
    <source>
        <dbReference type="EMBL" id="WAQ92204.1"/>
    </source>
</evidence>
<dbReference type="EMBL" id="CP110436">
    <property type="protein sequence ID" value="WAQ92204.1"/>
    <property type="molecule type" value="Genomic_DNA"/>
</dbReference>
<organism evidence="2 3">
    <name type="scientific">Puccinia triticina</name>
    <dbReference type="NCBI Taxonomy" id="208348"/>
    <lineage>
        <taxon>Eukaryota</taxon>
        <taxon>Fungi</taxon>
        <taxon>Dikarya</taxon>
        <taxon>Basidiomycota</taxon>
        <taxon>Pucciniomycotina</taxon>
        <taxon>Pucciniomycetes</taxon>
        <taxon>Pucciniales</taxon>
        <taxon>Pucciniaceae</taxon>
        <taxon>Puccinia</taxon>
    </lineage>
</organism>
<dbReference type="Proteomes" id="UP001164743">
    <property type="component" value="Chromosome 16A"/>
</dbReference>
<dbReference type="GeneID" id="77804663"/>
<keyword evidence="3" id="KW-1185">Reference proteome</keyword>
<dbReference type="Gene3D" id="1.25.40.10">
    <property type="entry name" value="Tetratricopeptide repeat domain"/>
    <property type="match status" value="1"/>
</dbReference>
<feature type="region of interest" description="Disordered" evidence="1">
    <location>
        <begin position="110"/>
        <end position="185"/>
    </location>
</feature>
<accession>A0ABY7D3K7</accession>
<dbReference type="PANTHER" id="PTHR15175">
    <property type="entry name" value="NEUTROPHIL CYTOSOLIC FACTOR 2, NEUTROPHIL NADPH OXIDASE FACTOR 2"/>
    <property type="match status" value="1"/>
</dbReference>
<dbReference type="PANTHER" id="PTHR15175:SF0">
    <property type="entry name" value="SH3 DOMAIN-CONTAINING PROTEIN C23A1.17"/>
    <property type="match status" value="1"/>
</dbReference>
<protein>
    <submittedName>
        <fullName evidence="2">Uncharacterized protein</fullName>
    </submittedName>
</protein>